<feature type="domain" description="Transcription regulator TrmB N-terminal" evidence="1">
    <location>
        <begin position="5"/>
        <end position="72"/>
    </location>
</feature>
<reference evidence="3 4" key="1">
    <citation type="submission" date="2017-07" db="EMBL/GenBank/DDBJ databases">
        <title>Genome sequencing and assembly of Paenibacillus rigui.</title>
        <authorList>
            <person name="Mayilraj S."/>
        </authorList>
    </citation>
    <scope>NUCLEOTIDE SEQUENCE [LARGE SCALE GENOMIC DNA]</scope>
    <source>
        <strain evidence="3 4">JCM 16352</strain>
    </source>
</reference>
<evidence type="ECO:0000313" key="3">
    <source>
        <dbReference type="EMBL" id="OXM82764.1"/>
    </source>
</evidence>
<dbReference type="PANTHER" id="PTHR34293">
    <property type="entry name" value="HTH-TYPE TRANSCRIPTIONAL REGULATOR TRMBL2"/>
    <property type="match status" value="1"/>
</dbReference>
<proteinExistence type="predicted"/>
<name>A0A229UHA2_9BACL</name>
<sequence>MMELLTKIGLSELEARCYIVLHEQSGLSGYEVAKRVSVSRTNVYASLRSLMDKGACRLIDGDPVRYDAVPIEQLLRHLRTEFDQTASLLAQQLKTPPKEAPAFYNWQGQDAIVTAAQRLIANASRSIVVDLWAEELSLFQPALLEAESREVTVVVIVLGDIRSSLNNVIFHKRDEAWPAHIERKFSILCDGSSAVLGSFGGERRLSAVETDHAAVVEVLKNAFYHDLLMTHIETDFGPQLSERYGSHYEQLIDYYKREKGWEWIG</sequence>
<evidence type="ECO:0000259" key="1">
    <source>
        <dbReference type="Pfam" id="PF01978"/>
    </source>
</evidence>
<dbReference type="InterPro" id="IPR036388">
    <property type="entry name" value="WH-like_DNA-bd_sf"/>
</dbReference>
<dbReference type="Pfam" id="PF11495">
    <property type="entry name" value="Regulator_TrmB"/>
    <property type="match status" value="1"/>
</dbReference>
<dbReference type="SUPFAM" id="SSF46785">
    <property type="entry name" value="Winged helix' DNA-binding domain"/>
    <property type="match status" value="1"/>
</dbReference>
<comment type="caution">
    <text evidence="3">The sequence shown here is derived from an EMBL/GenBank/DDBJ whole genome shotgun (WGS) entry which is preliminary data.</text>
</comment>
<dbReference type="InterPro" id="IPR002831">
    <property type="entry name" value="Tscrpt_reg_TrmB_N"/>
</dbReference>
<protein>
    <submittedName>
        <fullName evidence="3">TrmB family transcriptional regulator</fullName>
    </submittedName>
</protein>
<accession>A0A229UHA2</accession>
<dbReference type="PANTHER" id="PTHR34293:SF1">
    <property type="entry name" value="HTH-TYPE TRANSCRIPTIONAL REGULATOR TRMBL2"/>
    <property type="match status" value="1"/>
</dbReference>
<dbReference type="InterPro" id="IPR021586">
    <property type="entry name" value="Tscrpt_reg_TrmB_C"/>
</dbReference>
<dbReference type="CDD" id="cd09124">
    <property type="entry name" value="PLDc_like_TrmB_middle"/>
    <property type="match status" value="1"/>
</dbReference>
<dbReference type="InterPro" id="IPR051797">
    <property type="entry name" value="TrmB-like"/>
</dbReference>
<dbReference type="InterPro" id="IPR036390">
    <property type="entry name" value="WH_DNA-bd_sf"/>
</dbReference>
<feature type="domain" description="Transcription regulator TrmB C-terminal" evidence="2">
    <location>
        <begin position="104"/>
        <end position="225"/>
    </location>
</feature>
<dbReference type="Proteomes" id="UP000215509">
    <property type="component" value="Unassembled WGS sequence"/>
</dbReference>
<gene>
    <name evidence="3" type="ORF">CF651_29290</name>
</gene>
<evidence type="ECO:0000313" key="4">
    <source>
        <dbReference type="Proteomes" id="UP000215509"/>
    </source>
</evidence>
<evidence type="ECO:0000259" key="2">
    <source>
        <dbReference type="Pfam" id="PF11495"/>
    </source>
</evidence>
<dbReference type="RefSeq" id="WP_094018406.1">
    <property type="nucleotide sequence ID" value="NZ_NMQW01000057.1"/>
</dbReference>
<organism evidence="3 4">
    <name type="scientific">Paenibacillus rigui</name>
    <dbReference type="NCBI Taxonomy" id="554312"/>
    <lineage>
        <taxon>Bacteria</taxon>
        <taxon>Bacillati</taxon>
        <taxon>Bacillota</taxon>
        <taxon>Bacilli</taxon>
        <taxon>Bacillales</taxon>
        <taxon>Paenibacillaceae</taxon>
        <taxon>Paenibacillus</taxon>
    </lineage>
</organism>
<keyword evidence="4" id="KW-1185">Reference proteome</keyword>
<dbReference type="EMBL" id="NMQW01000057">
    <property type="protein sequence ID" value="OXM82764.1"/>
    <property type="molecule type" value="Genomic_DNA"/>
</dbReference>
<dbReference type="OrthoDB" id="1493540at2"/>
<dbReference type="Gene3D" id="1.10.10.10">
    <property type="entry name" value="Winged helix-like DNA-binding domain superfamily/Winged helix DNA-binding domain"/>
    <property type="match status" value="1"/>
</dbReference>
<dbReference type="AlphaFoldDB" id="A0A229UHA2"/>
<dbReference type="Pfam" id="PF01978">
    <property type="entry name" value="TrmB"/>
    <property type="match status" value="1"/>
</dbReference>